<evidence type="ECO:0000259" key="4">
    <source>
        <dbReference type="PROSITE" id="PS51898"/>
    </source>
</evidence>
<dbReference type="GO" id="GO:0003677">
    <property type="term" value="F:DNA binding"/>
    <property type="evidence" value="ECO:0007669"/>
    <property type="project" value="UniProtKB-KW"/>
</dbReference>
<dbReference type="PANTHER" id="PTHR30349">
    <property type="entry name" value="PHAGE INTEGRASE-RELATED"/>
    <property type="match status" value="1"/>
</dbReference>
<dbReference type="InterPro" id="IPR013762">
    <property type="entry name" value="Integrase-like_cat_sf"/>
</dbReference>
<evidence type="ECO:0000256" key="2">
    <source>
        <dbReference type="ARBA" id="ARBA00023125"/>
    </source>
</evidence>
<dbReference type="GO" id="GO:0006310">
    <property type="term" value="P:DNA recombination"/>
    <property type="evidence" value="ECO:0007669"/>
    <property type="project" value="UniProtKB-KW"/>
</dbReference>
<dbReference type="InterPro" id="IPR002104">
    <property type="entry name" value="Integrase_catalytic"/>
</dbReference>
<dbReference type="HOGENOM" id="CLU_634458_0_0_12"/>
<dbReference type="RefSeq" id="WP_013607495.1">
    <property type="nucleotide sequence ID" value="NC_015152.1"/>
</dbReference>
<dbReference type="Proteomes" id="UP000008466">
    <property type="component" value="Chromosome"/>
</dbReference>
<dbReference type="SUPFAM" id="SSF56349">
    <property type="entry name" value="DNA breaking-rejoining enzymes"/>
    <property type="match status" value="1"/>
</dbReference>
<dbReference type="Pfam" id="PF13102">
    <property type="entry name" value="Phage_int_SAM_5"/>
    <property type="match status" value="1"/>
</dbReference>
<evidence type="ECO:0000256" key="1">
    <source>
        <dbReference type="ARBA" id="ARBA00008857"/>
    </source>
</evidence>
<dbReference type="EMBL" id="CP002541">
    <property type="protein sequence ID" value="ADY13646.1"/>
    <property type="molecule type" value="Genomic_DNA"/>
</dbReference>
<dbReference type="KEGG" id="sbu:SpiBuddy_1822"/>
<dbReference type="STRING" id="158189.SpiBuddy_1822"/>
<keyword evidence="6" id="KW-1185">Reference proteome</keyword>
<dbReference type="AlphaFoldDB" id="F0RWL5"/>
<dbReference type="PANTHER" id="PTHR30349:SF41">
    <property type="entry name" value="INTEGRASE_RECOMBINASE PROTEIN MJ0367-RELATED"/>
    <property type="match status" value="1"/>
</dbReference>
<dbReference type="InterPro" id="IPR011010">
    <property type="entry name" value="DNA_brk_join_enz"/>
</dbReference>
<protein>
    <submittedName>
        <fullName evidence="5">Integrase family protein</fullName>
    </submittedName>
</protein>
<dbReference type="GO" id="GO:0015074">
    <property type="term" value="P:DNA integration"/>
    <property type="evidence" value="ECO:0007669"/>
    <property type="project" value="InterPro"/>
</dbReference>
<accession>F0RWL5</accession>
<dbReference type="OrthoDB" id="370532at2"/>
<feature type="domain" description="Tyr recombinase" evidence="4">
    <location>
        <begin position="228"/>
        <end position="423"/>
    </location>
</feature>
<proteinExistence type="inferred from homology"/>
<comment type="similarity">
    <text evidence="1">Belongs to the 'phage' integrase family.</text>
</comment>
<name>F0RWL5_SPHGB</name>
<organism evidence="5 6">
    <name type="scientific">Sphaerochaeta globosa (strain ATCC BAA-1886 / DSM 22777 / Buddy)</name>
    <name type="common">Spirochaeta sp. (strain Buddy)</name>
    <dbReference type="NCBI Taxonomy" id="158189"/>
    <lineage>
        <taxon>Bacteria</taxon>
        <taxon>Pseudomonadati</taxon>
        <taxon>Spirochaetota</taxon>
        <taxon>Spirochaetia</taxon>
        <taxon>Spirochaetales</taxon>
        <taxon>Sphaerochaetaceae</taxon>
        <taxon>Sphaerochaeta</taxon>
    </lineage>
</organism>
<keyword evidence="3" id="KW-0233">DNA recombination</keyword>
<evidence type="ECO:0000256" key="3">
    <source>
        <dbReference type="ARBA" id="ARBA00023172"/>
    </source>
</evidence>
<dbReference type="InterPro" id="IPR050090">
    <property type="entry name" value="Tyrosine_recombinase_XerCD"/>
</dbReference>
<dbReference type="Gene3D" id="1.10.150.130">
    <property type="match status" value="1"/>
</dbReference>
<keyword evidence="2" id="KW-0238">DNA-binding</keyword>
<dbReference type="PROSITE" id="PS51898">
    <property type="entry name" value="TYR_RECOMBINASE"/>
    <property type="match status" value="1"/>
</dbReference>
<sequence>METKKEKFSITQRKGRCIQVMFDGTDKWVSSGCSTKKDATLWAEAQLRNKSDFLQKPAHEDFKLVRRRGRNIQVQFKGSDSWISSGYSDELNATLWAQNRVRENKSKDITFGEFSENFYTRTDERSFRAKNMRKNRHYENHYYYSMDGRYRNYILPIFKDLYMRNIDHMMIDEWFVSIRKATSGEKMATNSMNKILMCLSNIMKEAVNVGIIDTNPCSKVDKISEDSNPRQPFTEEEMLIMFPDFDHKAIWVWGGLMWASYFHIMKCTGFRPGEIAGLTRDNYYRELGGIYTSQSVNSFTKNVVKRIKTTDKGIKAKIGLLSDQCCRLLDLHIARMPKDQEFLFRVETGYVTAFTSQKHFKSFATKAGIELNGRTQYSLRHTFQTMIAGEVEKSHVEELMGHTKYRQDYDHRAGKKRLEQLQGLRDRLSNII</sequence>
<evidence type="ECO:0000313" key="5">
    <source>
        <dbReference type="EMBL" id="ADY13646.1"/>
    </source>
</evidence>
<dbReference type="eggNOG" id="COG0582">
    <property type="taxonomic scope" value="Bacteria"/>
</dbReference>
<reference evidence="6" key="1">
    <citation type="submission" date="2011-02" db="EMBL/GenBank/DDBJ databases">
        <title>Complete sequence of Spirochaeta sp. Buddy.</title>
        <authorList>
            <person name="Lucas S."/>
            <person name="Copeland A."/>
            <person name="Lapidus A."/>
            <person name="Cheng J.-F."/>
            <person name="Goodwin L."/>
            <person name="Pitluck S."/>
            <person name="Zeytun A."/>
            <person name="Detter J.C."/>
            <person name="Han C."/>
            <person name="Tapia R."/>
            <person name="Land M."/>
            <person name="Hauser L."/>
            <person name="Kyrpides N."/>
            <person name="Ivanova N."/>
            <person name="Mikhailova N."/>
            <person name="Pagani I."/>
            <person name="Ritalahti K.M."/>
            <person name="Loeffler F.E."/>
            <person name="Woyke T."/>
        </authorList>
    </citation>
    <scope>NUCLEOTIDE SEQUENCE [LARGE SCALE GENOMIC DNA]</scope>
    <source>
        <strain evidence="6">ATCC BAA-1886 / DSM 22777 / Buddy</strain>
    </source>
</reference>
<dbReference type="Gene3D" id="1.10.443.10">
    <property type="entry name" value="Intergrase catalytic core"/>
    <property type="match status" value="1"/>
</dbReference>
<evidence type="ECO:0000313" key="6">
    <source>
        <dbReference type="Proteomes" id="UP000008466"/>
    </source>
</evidence>
<dbReference type="InterPro" id="IPR025269">
    <property type="entry name" value="SAM-like_dom"/>
</dbReference>
<dbReference type="InterPro" id="IPR010998">
    <property type="entry name" value="Integrase_recombinase_N"/>
</dbReference>
<gene>
    <name evidence="5" type="ordered locus">SpiBuddy_1822</name>
</gene>